<comment type="caution">
    <text evidence="1">The sequence shown here is derived from an EMBL/GenBank/DDBJ whole genome shotgun (WGS) entry which is preliminary data.</text>
</comment>
<proteinExistence type="predicted"/>
<dbReference type="EMBL" id="JAQQWE010000006">
    <property type="protein sequence ID" value="KAK7949345.1"/>
    <property type="molecule type" value="Genomic_DNA"/>
</dbReference>
<protein>
    <submittedName>
        <fullName evidence="1">Uncharacterized protein</fullName>
    </submittedName>
</protein>
<evidence type="ECO:0000313" key="1">
    <source>
        <dbReference type="EMBL" id="KAK7949345.1"/>
    </source>
</evidence>
<dbReference type="RefSeq" id="XP_066698851.1">
    <property type="nucleotide sequence ID" value="XM_066846453.1"/>
</dbReference>
<evidence type="ECO:0000313" key="2">
    <source>
        <dbReference type="Proteomes" id="UP001391051"/>
    </source>
</evidence>
<accession>A0ABR1QA79</accession>
<dbReference type="Proteomes" id="UP001391051">
    <property type="component" value="Unassembled WGS sequence"/>
</dbReference>
<gene>
    <name evidence="1" type="ORF">PG986_010231</name>
</gene>
<name>A0ABR1QA79_9PEZI</name>
<reference evidence="1 2" key="1">
    <citation type="submission" date="2023-01" db="EMBL/GenBank/DDBJ databases">
        <title>Analysis of 21 Apiospora genomes using comparative genomics revels a genus with tremendous synthesis potential of carbohydrate active enzymes and secondary metabolites.</title>
        <authorList>
            <person name="Sorensen T."/>
        </authorList>
    </citation>
    <scope>NUCLEOTIDE SEQUENCE [LARGE SCALE GENOMIC DNA]</scope>
    <source>
        <strain evidence="1 2">CBS 24483</strain>
    </source>
</reference>
<organism evidence="1 2">
    <name type="scientific">Apiospora aurea</name>
    <dbReference type="NCBI Taxonomy" id="335848"/>
    <lineage>
        <taxon>Eukaryota</taxon>
        <taxon>Fungi</taxon>
        <taxon>Dikarya</taxon>
        <taxon>Ascomycota</taxon>
        <taxon>Pezizomycotina</taxon>
        <taxon>Sordariomycetes</taxon>
        <taxon>Xylariomycetidae</taxon>
        <taxon>Amphisphaeriales</taxon>
        <taxon>Apiosporaceae</taxon>
        <taxon>Apiospora</taxon>
    </lineage>
</organism>
<dbReference type="GeneID" id="92079515"/>
<sequence length="79" mass="8790">MFPIADPAERFPIVEPIEPSERIMENMENVKALDAIRFVPEDPDYEDLIVEVDYSRPPILPGHPVGRNGAFGTGALPDD</sequence>
<keyword evidence="2" id="KW-1185">Reference proteome</keyword>